<dbReference type="PROSITE" id="PS50405">
    <property type="entry name" value="GST_CTER"/>
    <property type="match status" value="1"/>
</dbReference>
<dbReference type="InterPro" id="IPR010987">
    <property type="entry name" value="Glutathione-S-Trfase_C-like"/>
</dbReference>
<dbReference type="GO" id="GO:0016740">
    <property type="term" value="F:transferase activity"/>
    <property type="evidence" value="ECO:0007669"/>
    <property type="project" value="UniProtKB-KW"/>
</dbReference>
<dbReference type="CDD" id="cd03046">
    <property type="entry name" value="GST_N_GTT1_like"/>
    <property type="match status" value="1"/>
</dbReference>
<dbReference type="SUPFAM" id="SSF52833">
    <property type="entry name" value="Thioredoxin-like"/>
    <property type="match status" value="1"/>
</dbReference>
<dbReference type="Pfam" id="PF13410">
    <property type="entry name" value="GST_C_2"/>
    <property type="match status" value="1"/>
</dbReference>
<keyword evidence="3" id="KW-0808">Transferase</keyword>
<dbReference type="InterPro" id="IPR004045">
    <property type="entry name" value="Glutathione_S-Trfase_N"/>
</dbReference>
<dbReference type="EMBL" id="QQZY01000002">
    <property type="protein sequence ID" value="RDI75460.1"/>
    <property type="molecule type" value="Genomic_DNA"/>
</dbReference>
<dbReference type="OrthoDB" id="9797500at2"/>
<dbReference type="SFLD" id="SFLDS00019">
    <property type="entry name" value="Glutathione_Transferase_(cytos"/>
    <property type="match status" value="1"/>
</dbReference>
<dbReference type="PANTHER" id="PTHR44051">
    <property type="entry name" value="GLUTATHIONE S-TRANSFERASE-RELATED"/>
    <property type="match status" value="1"/>
</dbReference>
<comment type="caution">
    <text evidence="3">The sequence shown here is derived from an EMBL/GenBank/DDBJ whole genome shotgun (WGS) entry which is preliminary data.</text>
</comment>
<dbReference type="InterPro" id="IPR036249">
    <property type="entry name" value="Thioredoxin-like_sf"/>
</dbReference>
<accession>A0A7M2YZE4</accession>
<dbReference type="Gene3D" id="1.20.1050.10">
    <property type="match status" value="1"/>
</dbReference>
<name>A0A7M2YZE4_9ACTN</name>
<gene>
    <name evidence="3" type="ORF">Gocc_1258</name>
</gene>
<evidence type="ECO:0000259" key="2">
    <source>
        <dbReference type="PROSITE" id="PS50405"/>
    </source>
</evidence>
<dbReference type="AlphaFoldDB" id="A0A7M2YZE4"/>
<protein>
    <submittedName>
        <fullName evidence="3">Glutathione S-transferase</fullName>
    </submittedName>
</protein>
<organism evidence="3 4">
    <name type="scientific">Gaiella occulta</name>
    <dbReference type="NCBI Taxonomy" id="1002870"/>
    <lineage>
        <taxon>Bacteria</taxon>
        <taxon>Bacillati</taxon>
        <taxon>Actinomycetota</taxon>
        <taxon>Thermoleophilia</taxon>
        <taxon>Gaiellales</taxon>
        <taxon>Gaiellaceae</taxon>
        <taxon>Gaiella</taxon>
    </lineage>
</organism>
<dbReference type="SUPFAM" id="SSF47616">
    <property type="entry name" value="GST C-terminal domain-like"/>
    <property type="match status" value="1"/>
</dbReference>
<evidence type="ECO:0000313" key="3">
    <source>
        <dbReference type="EMBL" id="RDI75460.1"/>
    </source>
</evidence>
<proteinExistence type="predicted"/>
<evidence type="ECO:0000259" key="1">
    <source>
        <dbReference type="PROSITE" id="PS50404"/>
    </source>
</evidence>
<dbReference type="SFLD" id="SFLDG00358">
    <property type="entry name" value="Main_(cytGST)"/>
    <property type="match status" value="1"/>
</dbReference>
<evidence type="ECO:0000313" key="4">
    <source>
        <dbReference type="Proteomes" id="UP000254134"/>
    </source>
</evidence>
<dbReference type="InterPro" id="IPR036282">
    <property type="entry name" value="Glutathione-S-Trfase_C_sf"/>
</dbReference>
<sequence length="200" mass="21824">MRLYHQPRSRSTRVLWLLEEIGAPYDLTVISREHKQTPEYRALHPLGRAPVLESDGGPLFESAALVLHVADLHPDAGLVAAPGSHERALQYQWCFYAMTELEAPLVDIARQRWKDEGEPDAGIVDRARARFVAAVAPLETAVGAGEHLVADTFSVADIVAGAVLGFARSAELAELPAGIVPYVDRLEARPARQRAYAVTA</sequence>
<dbReference type="PROSITE" id="PS50404">
    <property type="entry name" value="GST_NTER"/>
    <property type="match status" value="1"/>
</dbReference>
<dbReference type="InterPro" id="IPR040079">
    <property type="entry name" value="Glutathione_S-Trfase"/>
</dbReference>
<dbReference type="Pfam" id="PF02798">
    <property type="entry name" value="GST_N"/>
    <property type="match status" value="1"/>
</dbReference>
<dbReference type="SFLD" id="SFLDG01150">
    <property type="entry name" value="Main.1:_Beta-like"/>
    <property type="match status" value="1"/>
</dbReference>
<feature type="domain" description="GST N-terminal" evidence="1">
    <location>
        <begin position="1"/>
        <end position="77"/>
    </location>
</feature>
<dbReference type="Gene3D" id="3.40.30.10">
    <property type="entry name" value="Glutaredoxin"/>
    <property type="match status" value="1"/>
</dbReference>
<feature type="domain" description="GST C-terminal" evidence="2">
    <location>
        <begin position="83"/>
        <end position="200"/>
    </location>
</feature>
<dbReference type="PANTHER" id="PTHR44051:SF21">
    <property type="entry name" value="GLUTATHIONE S-TRANSFERASE FAMILY PROTEIN"/>
    <property type="match status" value="1"/>
</dbReference>
<dbReference type="RefSeq" id="WP_114795661.1">
    <property type="nucleotide sequence ID" value="NZ_QQZY01000002.1"/>
</dbReference>
<reference evidence="4" key="2">
    <citation type="journal article" date="2019" name="MicrobiologyOpen">
        <title>High-quality draft genome sequence of Gaiella occulta isolated from a 150 meter deep mineral water borehole and comparison with the genome sequences of other deep-branching lineages of the phylum Actinobacteria.</title>
        <authorList>
            <person name="Severino R."/>
            <person name="Froufe H.J.C."/>
            <person name="Barroso C."/>
            <person name="Albuquerque L."/>
            <person name="Lobo-da-Cunha A."/>
            <person name="da Costa M.S."/>
            <person name="Egas C."/>
        </authorList>
    </citation>
    <scope>NUCLEOTIDE SEQUENCE [LARGE SCALE GENOMIC DNA]</scope>
    <source>
        <strain evidence="4">F2-233</strain>
    </source>
</reference>
<keyword evidence="4" id="KW-1185">Reference proteome</keyword>
<dbReference type="Proteomes" id="UP000254134">
    <property type="component" value="Unassembled WGS sequence"/>
</dbReference>
<reference evidence="3 4" key="1">
    <citation type="submission" date="2018-07" db="EMBL/GenBank/DDBJ databases">
        <title>High-quality-draft genome sequence of Gaiella occulta.</title>
        <authorList>
            <person name="Severino R."/>
            <person name="Froufe H.J.C."/>
            <person name="Rainey F.A."/>
            <person name="Barroso C."/>
            <person name="Albuquerque L."/>
            <person name="Lobo-Da-Cunha A."/>
            <person name="Da Costa M.S."/>
            <person name="Egas C."/>
        </authorList>
    </citation>
    <scope>NUCLEOTIDE SEQUENCE [LARGE SCALE GENOMIC DNA]</scope>
    <source>
        <strain evidence="3 4">F2-233</strain>
    </source>
</reference>